<dbReference type="InterPro" id="IPR038175">
    <property type="entry name" value="CBM21_dom_sf"/>
</dbReference>
<dbReference type="OMA" id="EFPQFNE"/>
<dbReference type="HOGENOM" id="CLU_462306_0_0_1"/>
<evidence type="ECO:0000313" key="4">
    <source>
        <dbReference type="Proteomes" id="UP000011777"/>
    </source>
</evidence>
<dbReference type="eggNOG" id="KOG3986">
    <property type="taxonomic scope" value="Eukaryota"/>
</dbReference>
<protein>
    <recommendedName>
        <fullName evidence="2">CBM21 domain-containing protein</fullName>
    </recommendedName>
</protein>
<dbReference type="PANTHER" id="PTHR12307">
    <property type="entry name" value="PROTEIN PHOSPHATASE 1 REGULATORY SUBUNIT"/>
    <property type="match status" value="1"/>
</dbReference>
<feature type="compositionally biased region" description="Low complexity" evidence="1">
    <location>
        <begin position="479"/>
        <end position="509"/>
    </location>
</feature>
<feature type="domain" description="CBM21" evidence="2">
    <location>
        <begin position="286"/>
        <end position="403"/>
    </location>
</feature>
<dbReference type="GO" id="GO:0000164">
    <property type="term" value="C:protein phosphatase type 1 complex"/>
    <property type="evidence" value="ECO:0007669"/>
    <property type="project" value="TreeGrafter"/>
</dbReference>
<dbReference type="GO" id="GO:0005979">
    <property type="term" value="P:regulation of glycogen biosynthetic process"/>
    <property type="evidence" value="ECO:0007669"/>
    <property type="project" value="TreeGrafter"/>
</dbReference>
<dbReference type="Proteomes" id="UP000011777">
    <property type="component" value="Unassembled WGS sequence"/>
</dbReference>
<accession>M3J5K4</accession>
<dbReference type="InterPro" id="IPR005036">
    <property type="entry name" value="CBM21_dom"/>
</dbReference>
<dbReference type="GO" id="GO:2001069">
    <property type="term" value="F:glycogen binding"/>
    <property type="evidence" value="ECO:0007669"/>
    <property type="project" value="TreeGrafter"/>
</dbReference>
<dbReference type="PROSITE" id="PS51159">
    <property type="entry name" value="CBM21"/>
    <property type="match status" value="1"/>
</dbReference>
<feature type="region of interest" description="Disordered" evidence="1">
    <location>
        <begin position="1"/>
        <end position="23"/>
    </location>
</feature>
<evidence type="ECO:0000259" key="2">
    <source>
        <dbReference type="PROSITE" id="PS51159"/>
    </source>
</evidence>
<dbReference type="Pfam" id="PF03370">
    <property type="entry name" value="CBM_21"/>
    <property type="match status" value="1"/>
</dbReference>
<dbReference type="PANTHER" id="PTHR12307:SF36">
    <property type="entry name" value="GLYCOGEN-BINDING SUBUNIT 76A"/>
    <property type="match status" value="1"/>
</dbReference>
<feature type="region of interest" description="Disordered" evidence="1">
    <location>
        <begin position="538"/>
        <end position="559"/>
    </location>
</feature>
<keyword evidence="4" id="KW-1185">Reference proteome</keyword>
<dbReference type="AlphaFoldDB" id="M3J5K4"/>
<dbReference type="EMBL" id="AOGT01001613">
    <property type="protein sequence ID" value="EMG47343.1"/>
    <property type="molecule type" value="Genomic_DNA"/>
</dbReference>
<organism evidence="3 4">
    <name type="scientific">Candida maltosa (strain Xu316)</name>
    <name type="common">Yeast</name>
    <dbReference type="NCBI Taxonomy" id="1245528"/>
    <lineage>
        <taxon>Eukaryota</taxon>
        <taxon>Fungi</taxon>
        <taxon>Dikarya</taxon>
        <taxon>Ascomycota</taxon>
        <taxon>Saccharomycotina</taxon>
        <taxon>Pichiomycetes</taxon>
        <taxon>Debaryomycetaceae</taxon>
        <taxon>Candida/Lodderomyces clade</taxon>
        <taxon>Candida</taxon>
    </lineage>
</organism>
<comment type="caution">
    <text evidence="3">The sequence shown here is derived from an EMBL/GenBank/DDBJ whole genome shotgun (WGS) entry which is preliminary data.</text>
</comment>
<evidence type="ECO:0000256" key="1">
    <source>
        <dbReference type="SAM" id="MobiDB-lite"/>
    </source>
</evidence>
<dbReference type="InterPro" id="IPR050782">
    <property type="entry name" value="PP1_regulatory_subunit_3"/>
</dbReference>
<feature type="region of interest" description="Disordered" evidence="1">
    <location>
        <begin position="38"/>
        <end position="70"/>
    </location>
</feature>
<dbReference type="GO" id="GO:0008157">
    <property type="term" value="F:protein phosphatase 1 binding"/>
    <property type="evidence" value="ECO:0007669"/>
    <property type="project" value="TreeGrafter"/>
</dbReference>
<proteinExistence type="predicted"/>
<gene>
    <name evidence="3" type="ORF">G210_2344</name>
</gene>
<feature type="compositionally biased region" description="Low complexity" evidence="1">
    <location>
        <begin position="412"/>
        <end position="423"/>
    </location>
</feature>
<reference evidence="3 4" key="1">
    <citation type="submission" date="2013-02" db="EMBL/GenBank/DDBJ databases">
        <title>Genome sequence of Candida maltosa Xu316, a potential industrial strain for xylitol and ethanol production.</title>
        <authorList>
            <person name="Yu J."/>
            <person name="Wang Q."/>
            <person name="Geng X."/>
            <person name="Bao W."/>
            <person name="He P."/>
            <person name="Cai J."/>
        </authorList>
    </citation>
    <scope>NUCLEOTIDE SEQUENCE [LARGE SCALE GENOMIC DNA]</scope>
    <source>
        <strain evidence="4">Xu316</strain>
    </source>
</reference>
<sequence>MSTTITAKEATTSSKTTTTTTTTPLTYTNLSNYINNNSSSDSLDSNASTIKITSSPSPQPTIIPSTTTTNQPKKINIPNYYVAPKVSIINNSIPSTDATSPTDYTPLPPSLVRKKSGELVKSSLKLPSLLQRSLSTPQFTHKPAPSTPRKSVRFASRLINVKMFDGCDSPMTVSSTNSPCHSPPSFDFEPDFLDEDDVYTFIRKPKTNSTGFDWNWDKSSSSSSDDEEDEDAYWSTPKQFNSYRKFTTSSSTSTITTTTTNPSALSNIKTPVSKEYRLTSHNIPKLFNTKDSIVWLPSAYVLKTDSGKTFLFGLVNVKNLSFEKNIFIKLTLNNWKTSIVFGGQSIISFVKSVDSNTDQFKFKIALDDLVYDSTKVDLQLCIKYEVGGQEYWDNNFGNNYKFKLTRMDNKKQQPQSQPQQQAKKVVKKEDEFPQFNELVSKLILHQQQDNKKATGQRTFSVFNNFEDKQPFTRPLLNKSFSSSDISHQQQQQQRQRYSQRQQQRNTSSSAKKEGRLDFSSLSYADLLNNYCFANNSTTNSTASSTASTSPINSSTSISSTSCSTPVLTSMSCSPPSTASTLHSFSDSIHI</sequence>
<feature type="region of interest" description="Disordered" evidence="1">
    <location>
        <begin position="408"/>
        <end position="427"/>
    </location>
</feature>
<name>M3J5K4_CANMX</name>
<feature type="region of interest" description="Disordered" evidence="1">
    <location>
        <begin position="476"/>
        <end position="514"/>
    </location>
</feature>
<feature type="compositionally biased region" description="Low complexity" evidence="1">
    <location>
        <begin position="38"/>
        <end position="69"/>
    </location>
</feature>
<dbReference type="Gene3D" id="2.60.40.2440">
    <property type="entry name" value="Carbohydrate binding type-21 domain"/>
    <property type="match status" value="1"/>
</dbReference>
<evidence type="ECO:0000313" key="3">
    <source>
        <dbReference type="EMBL" id="EMG47343.1"/>
    </source>
</evidence>
<dbReference type="STRING" id="1245528.M3J5K4"/>
<dbReference type="OrthoDB" id="1881at2759"/>